<protein>
    <submittedName>
        <fullName evidence="1">Uncharacterized protein</fullName>
    </submittedName>
</protein>
<dbReference type="AlphaFoldDB" id="A0A4R2PVL9"/>
<dbReference type="Proteomes" id="UP000294835">
    <property type="component" value="Unassembled WGS sequence"/>
</dbReference>
<comment type="caution">
    <text evidence="1">The sequence shown here is derived from an EMBL/GenBank/DDBJ whole genome shotgun (WGS) entry which is preliminary data.</text>
</comment>
<dbReference type="EMBL" id="SLXP01000013">
    <property type="protein sequence ID" value="TCP39294.1"/>
    <property type="molecule type" value="Genomic_DNA"/>
</dbReference>
<sequence length="295" mass="32776">MSTICTITTESFEVGTAALLNSLHAHGFSGRVFVGHVGSVPKRLKAAAGTLADLGIELVFHTFPEGGLPHYRKPEILLHALETAGDDAVFFIDSDIVICKDWDFFETWIEMGVALCGDVNFAGMGENHPMRYYWSRLIEDAGLSPRRLTGYANSGFIGLKKKDVQFVHTWKRLLELKAERRGGTHAGVANEHGFITIDQDVMNATMMAVDVPLSLVGPEGMSFGLAKGYMTHPVGKWKPWHRGYLKKAIVAGVGPRMADVVYWNNVSGPVEAFSPRERRLARLEMKIARVWMRIF</sequence>
<accession>A0A4R2PVL9</accession>
<dbReference type="SUPFAM" id="SSF53448">
    <property type="entry name" value="Nucleotide-diphospho-sugar transferases"/>
    <property type="match status" value="1"/>
</dbReference>
<evidence type="ECO:0000313" key="1">
    <source>
        <dbReference type="EMBL" id="TCP39294.1"/>
    </source>
</evidence>
<evidence type="ECO:0000313" key="2">
    <source>
        <dbReference type="Proteomes" id="UP000294835"/>
    </source>
</evidence>
<dbReference type="OrthoDB" id="8479124at2"/>
<organism evidence="1 2">
    <name type="scientific">Rhodovulum marinum</name>
    <dbReference type="NCBI Taxonomy" id="320662"/>
    <lineage>
        <taxon>Bacteria</taxon>
        <taxon>Pseudomonadati</taxon>
        <taxon>Pseudomonadota</taxon>
        <taxon>Alphaproteobacteria</taxon>
        <taxon>Rhodobacterales</taxon>
        <taxon>Paracoccaceae</taxon>
        <taxon>Rhodovulum</taxon>
    </lineage>
</organism>
<dbReference type="Gene3D" id="3.90.550.10">
    <property type="entry name" value="Spore Coat Polysaccharide Biosynthesis Protein SpsA, Chain A"/>
    <property type="match status" value="1"/>
</dbReference>
<gene>
    <name evidence="1" type="ORF">EV662_11371</name>
</gene>
<keyword evidence="2" id="KW-1185">Reference proteome</keyword>
<name>A0A4R2PVL9_9RHOB</name>
<dbReference type="InterPro" id="IPR029044">
    <property type="entry name" value="Nucleotide-diphossugar_trans"/>
</dbReference>
<dbReference type="RefSeq" id="WP_132464854.1">
    <property type="nucleotide sequence ID" value="NZ_SLXP01000013.1"/>
</dbReference>
<proteinExistence type="predicted"/>
<reference evidence="1 2" key="1">
    <citation type="submission" date="2019-03" db="EMBL/GenBank/DDBJ databases">
        <title>Genomic Encyclopedia of Type Strains, Phase IV (KMG-IV): sequencing the most valuable type-strain genomes for metagenomic binning, comparative biology and taxonomic classification.</title>
        <authorList>
            <person name="Goeker M."/>
        </authorList>
    </citation>
    <scope>NUCLEOTIDE SEQUENCE [LARGE SCALE GENOMIC DNA]</scope>
    <source>
        <strain evidence="1 2">DSM 18063</strain>
    </source>
</reference>